<evidence type="ECO:0000256" key="1">
    <source>
        <dbReference type="ARBA" id="ARBA00022737"/>
    </source>
</evidence>
<organism evidence="4 5">
    <name type="scientific">Monoglobus pectinilyticus</name>
    <dbReference type="NCBI Taxonomy" id="1981510"/>
    <lineage>
        <taxon>Bacteria</taxon>
        <taxon>Bacillati</taxon>
        <taxon>Bacillota</taxon>
        <taxon>Clostridia</taxon>
        <taxon>Monoglobales</taxon>
        <taxon>Monoglobaceae</taxon>
        <taxon>Monoglobus</taxon>
    </lineage>
</organism>
<proteinExistence type="predicted"/>
<evidence type="ECO:0000313" key="5">
    <source>
        <dbReference type="Proteomes" id="UP000235589"/>
    </source>
</evidence>
<dbReference type="RefSeq" id="WP_102365531.1">
    <property type="nucleotide sequence ID" value="NZ_CP020991.1"/>
</dbReference>
<accession>A0A2K9P239</accession>
<dbReference type="PROSITE" id="PS51272">
    <property type="entry name" value="SLH"/>
    <property type="match status" value="2"/>
</dbReference>
<feature type="chain" id="PRO_5014837031" evidence="2">
    <location>
        <begin position="25"/>
        <end position="1032"/>
    </location>
</feature>
<dbReference type="EMBL" id="CP020991">
    <property type="protein sequence ID" value="AUO19317.1"/>
    <property type="molecule type" value="Genomic_DNA"/>
</dbReference>
<sequence length="1032" mass="111944">MRNLKKVIALIAVFAMMVSTVAFAATFGDVKEGDNYYEAIETLNKLGILTGDDENNDGVMEYRPNDSITRAEITVIVARIQGQTGAVAQADTVFTDVPSTYWASGYIASATNQGIINGYGDGTFGPDDKVLYEDVIKMLMETLGYKPYAQNNGGYPTGYILAAQRQSVLKNVVGGAEGTEATRGQVAQMTYNAIDTPLMERYVYGGEAQYVIWDGESWSPRKTLMNQALGINKLKGVVTENEVTALDAAVQIDTDATQQIKLYVEDNYLGSNDTNSDYEVDSVYPFYTGDTNAADYLGYDVVLYAQDNKNETDTILSITEATGKNSKVEFTLDKFNSYDADTNNLSYMKNDTDKSATKLKLQTTSNRVNYSDSPAIIYNGIAYSGTLESLFGSYEGDESGLIYKDSAYSGKVTVLDNDDTSGYDVIFVDVAVGAVVDELSSRGVLTFKNSVGDRNHMNSVSKVEFDSSNTDMYINLTKDGKPYDYTALKAWDVLSIVANNGDAQSDYYDIKVLDNTNTAITGSVSRTSSSDTSADGTAYTISGVDYDLAEGYYNNGTLKAGSEGTFYIDEYGKIVAYNKDSNSKTSDNYGYVIDAQITSSGFSDNVPSLQIIYKDGTIGTYDFQGTVTIDNPTEEIQKLVGDNSDSVSFKYKDYSVDAMTEAINTMAGTVITYNATNGYIKSITMAALNSTTDDSTLVLEKADTANVSSFDEDTKQIRVGGTKKYDVADDTLIFYIGKPGDSFVYNKPAAGEPSENCIVGQGSELRTNDNFSSAVYRNGDESGTASVIVMYNTDPGVGASTGVAYITSIGQTTVDGSKVLSITYYQDGELKEANTDDMSVGDYLDQNTVAGSLFKFGISNGTITSAVPYLTFDGTVRDKVYEGDDFTTAGIPNANYVKTTGSNSDEEVYYGAVVQKSGNRLTIAQADADGIISLDPNDWESVSLSNYTANYYLYDPTRNGKAKFQTASLGDITVDKVLANDGGNGSYTIDFGGVVEDAPAFGMLDFVYVRTYERTADVVDYTTWEYDYNFSK</sequence>
<dbReference type="InterPro" id="IPR001119">
    <property type="entry name" value="SLH_dom"/>
</dbReference>
<reference evidence="4 5" key="1">
    <citation type="submission" date="2017-04" db="EMBL/GenBank/DDBJ databases">
        <title>Monoglobus pectinilyticus 14 draft genome.</title>
        <authorList>
            <person name="Kim C."/>
            <person name="Rosendale D.I."/>
            <person name="Kelly W.J."/>
            <person name="Tannock G.W."/>
            <person name="Patchett M.L."/>
            <person name="Jordens J.Z."/>
        </authorList>
    </citation>
    <scope>NUCLEOTIDE SEQUENCE [LARGE SCALE GENOMIC DNA]</scope>
    <source>
        <strain evidence="4 5">14</strain>
    </source>
</reference>
<dbReference type="Proteomes" id="UP000235589">
    <property type="component" value="Chromosome"/>
</dbReference>
<keyword evidence="5" id="KW-1185">Reference proteome</keyword>
<keyword evidence="1" id="KW-0677">Repeat</keyword>
<dbReference type="Pfam" id="PF00395">
    <property type="entry name" value="SLH"/>
    <property type="match status" value="2"/>
</dbReference>
<feature type="signal peptide" evidence="2">
    <location>
        <begin position="1"/>
        <end position="24"/>
    </location>
</feature>
<evidence type="ECO:0000313" key="4">
    <source>
        <dbReference type="EMBL" id="AUO19317.1"/>
    </source>
</evidence>
<evidence type="ECO:0000259" key="3">
    <source>
        <dbReference type="PROSITE" id="PS51272"/>
    </source>
</evidence>
<name>A0A2K9P239_9FIRM</name>
<dbReference type="KEGG" id="mpec:B9O19_01156"/>
<dbReference type="AlphaFoldDB" id="A0A2K9P239"/>
<dbReference type="GeneID" id="98062564"/>
<dbReference type="OrthoDB" id="1699243at2"/>
<evidence type="ECO:0000256" key="2">
    <source>
        <dbReference type="SAM" id="SignalP"/>
    </source>
</evidence>
<feature type="domain" description="SLH" evidence="3">
    <location>
        <begin position="90"/>
        <end position="153"/>
    </location>
</feature>
<feature type="domain" description="SLH" evidence="3">
    <location>
        <begin position="23"/>
        <end position="89"/>
    </location>
</feature>
<keyword evidence="2" id="KW-0732">Signal</keyword>
<gene>
    <name evidence="4" type="ORF">B9O19_01156</name>
</gene>
<protein>
    <submittedName>
        <fullName evidence="4">S-layer domain-containing protein</fullName>
    </submittedName>
</protein>